<gene>
    <name evidence="3" type="ORF">SAMN05216236_12150</name>
</gene>
<dbReference type="GO" id="GO:0003677">
    <property type="term" value="F:DNA binding"/>
    <property type="evidence" value="ECO:0007669"/>
    <property type="project" value="UniProtKB-KW"/>
</dbReference>
<dbReference type="InterPro" id="IPR036390">
    <property type="entry name" value="WH_DNA-bd_sf"/>
</dbReference>
<dbReference type="OrthoDB" id="9807255at2"/>
<feature type="domain" description="Helix-turn-helix type 11" evidence="1">
    <location>
        <begin position="6"/>
        <end position="59"/>
    </location>
</feature>
<keyword evidence="4" id="KW-1185">Reference proteome</keyword>
<dbReference type="PANTHER" id="PTHR34580">
    <property type="match status" value="1"/>
</dbReference>
<dbReference type="InterPro" id="IPR051534">
    <property type="entry name" value="CBASS_pafABC_assoc_protein"/>
</dbReference>
<evidence type="ECO:0000313" key="4">
    <source>
        <dbReference type="Proteomes" id="UP000182466"/>
    </source>
</evidence>
<dbReference type="SUPFAM" id="SSF46785">
    <property type="entry name" value="Winged helix' DNA-binding domain"/>
    <property type="match status" value="1"/>
</dbReference>
<protein>
    <submittedName>
        <fullName evidence="3">Predicted DNA-binding transcriptional regulator YafY, contains an HTH and WYL domains</fullName>
    </submittedName>
</protein>
<keyword evidence="3" id="KW-0238">DNA-binding</keyword>
<dbReference type="Pfam" id="PF13280">
    <property type="entry name" value="WYL"/>
    <property type="match status" value="1"/>
</dbReference>
<dbReference type="PROSITE" id="PS52050">
    <property type="entry name" value="WYL"/>
    <property type="match status" value="1"/>
</dbReference>
<evidence type="ECO:0000313" key="3">
    <source>
        <dbReference type="EMBL" id="SFU05064.1"/>
    </source>
</evidence>
<organism evidence="3 4">
    <name type="scientific">Sedimentitalea nanhaiensis</name>
    <dbReference type="NCBI Taxonomy" id="999627"/>
    <lineage>
        <taxon>Bacteria</taxon>
        <taxon>Pseudomonadati</taxon>
        <taxon>Pseudomonadota</taxon>
        <taxon>Alphaproteobacteria</taxon>
        <taxon>Rhodobacterales</taxon>
        <taxon>Paracoccaceae</taxon>
        <taxon>Sedimentitalea</taxon>
    </lineage>
</organism>
<dbReference type="STRING" id="999627.SAMN05216236_12150"/>
<dbReference type="RefSeq" id="WP_027261211.1">
    <property type="nucleotide sequence ID" value="NZ_FPAW01000021.1"/>
</dbReference>
<reference evidence="3 4" key="1">
    <citation type="submission" date="2016-10" db="EMBL/GenBank/DDBJ databases">
        <authorList>
            <person name="de Groot N.N."/>
        </authorList>
    </citation>
    <scope>NUCLEOTIDE SEQUENCE [LARGE SCALE GENOMIC DNA]</scope>
    <source>
        <strain evidence="3 4">CGMCC 1.10959</strain>
    </source>
</reference>
<dbReference type="Pfam" id="PF08279">
    <property type="entry name" value="HTH_11"/>
    <property type="match status" value="1"/>
</dbReference>
<evidence type="ECO:0000259" key="1">
    <source>
        <dbReference type="Pfam" id="PF08279"/>
    </source>
</evidence>
<dbReference type="EMBL" id="FPAW01000021">
    <property type="protein sequence ID" value="SFU05064.1"/>
    <property type="molecule type" value="Genomic_DNA"/>
</dbReference>
<accession>A0A1I7D071</accession>
<sequence length="227" mass="25008">MPRSDRLLDLIALLRDGQLHRASDLAERMGVSQRTIYRDMERLIASGVPVQGTRGTGYRTLDRTTLPPLTLTRAEVDALTLGIAIVSEAADPDLKSAALSLSDKIEASLSAETLDAADAWKAALTPLADSARGLSHMASLRSAIAGKQKFRLGYRSSNGILSIRTVRPLRLESWGHIWILISWCELREDFREFRTDLIETATPLPELFVDEPGKRLADYLGMPGPDI</sequence>
<proteinExistence type="predicted"/>
<dbReference type="PANTHER" id="PTHR34580:SF3">
    <property type="entry name" value="PROTEIN PAFB"/>
    <property type="match status" value="1"/>
</dbReference>
<name>A0A1I7D071_9RHOB</name>
<dbReference type="AlphaFoldDB" id="A0A1I7D071"/>
<dbReference type="InterPro" id="IPR026881">
    <property type="entry name" value="WYL_dom"/>
</dbReference>
<dbReference type="eggNOG" id="COG2378">
    <property type="taxonomic scope" value="Bacteria"/>
</dbReference>
<dbReference type="Gene3D" id="1.10.10.10">
    <property type="entry name" value="Winged helix-like DNA-binding domain superfamily/Winged helix DNA-binding domain"/>
    <property type="match status" value="1"/>
</dbReference>
<dbReference type="InterPro" id="IPR013196">
    <property type="entry name" value="HTH_11"/>
</dbReference>
<dbReference type="Proteomes" id="UP000182466">
    <property type="component" value="Unassembled WGS sequence"/>
</dbReference>
<feature type="domain" description="WYL" evidence="2">
    <location>
        <begin position="136"/>
        <end position="202"/>
    </location>
</feature>
<evidence type="ECO:0000259" key="2">
    <source>
        <dbReference type="Pfam" id="PF13280"/>
    </source>
</evidence>
<dbReference type="InterPro" id="IPR036388">
    <property type="entry name" value="WH-like_DNA-bd_sf"/>
</dbReference>